<protein>
    <recommendedName>
        <fullName evidence="1">Chitin-binding type-2 domain-containing protein</fullName>
    </recommendedName>
</protein>
<dbReference type="PROSITE" id="PS50940">
    <property type="entry name" value="CHIT_BIND_II"/>
    <property type="match status" value="1"/>
</dbReference>
<dbReference type="SUPFAM" id="SSF57625">
    <property type="entry name" value="Invertebrate chitin-binding proteins"/>
    <property type="match status" value="1"/>
</dbReference>
<evidence type="ECO:0000313" key="2">
    <source>
        <dbReference type="EnsemblMetazoa" id="SMAR008558-PA"/>
    </source>
</evidence>
<dbReference type="InterPro" id="IPR002557">
    <property type="entry name" value="Chitin-bd_dom"/>
</dbReference>
<keyword evidence="3" id="KW-1185">Reference proteome</keyword>
<dbReference type="EnsemblMetazoa" id="SMAR008558-RA">
    <property type="protein sequence ID" value="SMAR008558-PA"/>
    <property type="gene ID" value="SMAR008558"/>
</dbReference>
<organism evidence="2 3">
    <name type="scientific">Strigamia maritima</name>
    <name type="common">European centipede</name>
    <name type="synonym">Geophilus maritimus</name>
    <dbReference type="NCBI Taxonomy" id="126957"/>
    <lineage>
        <taxon>Eukaryota</taxon>
        <taxon>Metazoa</taxon>
        <taxon>Ecdysozoa</taxon>
        <taxon>Arthropoda</taxon>
        <taxon>Myriapoda</taxon>
        <taxon>Chilopoda</taxon>
        <taxon>Pleurostigmophora</taxon>
        <taxon>Geophilomorpha</taxon>
        <taxon>Linotaeniidae</taxon>
        <taxon>Strigamia</taxon>
    </lineage>
</organism>
<dbReference type="Pfam" id="PF01607">
    <property type="entry name" value="CBM_14"/>
    <property type="match status" value="1"/>
</dbReference>
<dbReference type="PANTHER" id="PTHR22933:SF43">
    <property type="entry name" value="LP10131P"/>
    <property type="match status" value="1"/>
</dbReference>
<dbReference type="InterPro" id="IPR052976">
    <property type="entry name" value="Scoloptoxin-like"/>
</dbReference>
<reference evidence="3" key="1">
    <citation type="submission" date="2011-05" db="EMBL/GenBank/DDBJ databases">
        <authorList>
            <person name="Richards S.R."/>
            <person name="Qu J."/>
            <person name="Jiang H."/>
            <person name="Jhangiani S.N."/>
            <person name="Agravi P."/>
            <person name="Goodspeed R."/>
            <person name="Gross S."/>
            <person name="Mandapat C."/>
            <person name="Jackson L."/>
            <person name="Mathew T."/>
            <person name="Pu L."/>
            <person name="Thornton R."/>
            <person name="Saada N."/>
            <person name="Wilczek-Boney K.B."/>
            <person name="Lee S."/>
            <person name="Kovar C."/>
            <person name="Wu Y."/>
            <person name="Scherer S.E."/>
            <person name="Worley K.C."/>
            <person name="Muzny D.M."/>
            <person name="Gibbs R."/>
        </authorList>
    </citation>
    <scope>NUCLEOTIDE SEQUENCE</scope>
    <source>
        <strain evidence="3">Brora</strain>
    </source>
</reference>
<dbReference type="EMBL" id="JH431846">
    <property type="status" value="NOT_ANNOTATED_CDS"/>
    <property type="molecule type" value="Genomic_DNA"/>
</dbReference>
<feature type="domain" description="Chitin-binding type-2" evidence="1">
    <location>
        <begin position="1"/>
        <end position="42"/>
    </location>
</feature>
<dbReference type="Gene3D" id="2.170.140.10">
    <property type="entry name" value="Chitin binding domain"/>
    <property type="match status" value="1"/>
</dbReference>
<dbReference type="Proteomes" id="UP000014500">
    <property type="component" value="Unassembled WGS sequence"/>
</dbReference>
<evidence type="ECO:0000313" key="3">
    <source>
        <dbReference type="Proteomes" id="UP000014500"/>
    </source>
</evidence>
<evidence type="ECO:0000259" key="1">
    <source>
        <dbReference type="PROSITE" id="PS50940"/>
    </source>
</evidence>
<dbReference type="GO" id="GO:0008061">
    <property type="term" value="F:chitin binding"/>
    <property type="evidence" value="ECO:0007669"/>
    <property type="project" value="InterPro"/>
</dbReference>
<dbReference type="PhylomeDB" id="T1J4L9"/>
<dbReference type="HOGENOM" id="CLU_2530333_0_0_1"/>
<reference evidence="2" key="2">
    <citation type="submission" date="2015-02" db="UniProtKB">
        <authorList>
            <consortium name="EnsemblMetazoa"/>
        </authorList>
    </citation>
    <scope>IDENTIFICATION</scope>
</reference>
<accession>T1J4L9</accession>
<dbReference type="InterPro" id="IPR036508">
    <property type="entry name" value="Chitin-bd_dom_sf"/>
</dbReference>
<sequence length="84" mass="10142">MAYVWHFCKGGSKQETFLCPNGTIFNQKHLVCDWWYNVECEKSPYFFHLNSNLHEQLSLIKKEDKRNNNMRLPDITFTRRNTNN</sequence>
<dbReference type="GO" id="GO:0005576">
    <property type="term" value="C:extracellular region"/>
    <property type="evidence" value="ECO:0007669"/>
    <property type="project" value="InterPro"/>
</dbReference>
<name>T1J4L9_STRMM</name>
<dbReference type="PANTHER" id="PTHR22933">
    <property type="entry name" value="FI18007P1-RELATED"/>
    <property type="match status" value="1"/>
</dbReference>
<proteinExistence type="predicted"/>
<dbReference type="AlphaFoldDB" id="T1J4L9"/>